<dbReference type="RefSeq" id="WP_159443096.1">
    <property type="nucleotide sequence ID" value="NZ_FUXX01000048.1"/>
</dbReference>
<proteinExistence type="predicted"/>
<sequence>MIHTDLSKILIVDTETTGLGNTDEILQLSVIDGLGNVLWNRYYRPLNHTSWYYAQKVNHISPEFVADKPNIAEDSEEIISLFRGYELILGYNTKFDLRMLSNNIKKFNELELNWGDVHNLYRKYETEKIMPHLEKHDLGSVSSFLGFVPEENESMHNSLTDVKATLFIYQVIGTLKPRSLLRG</sequence>
<accession>A0A1T4VUD0</accession>
<keyword evidence="2" id="KW-0378">Hydrolase</keyword>
<dbReference type="Pfam" id="PF00929">
    <property type="entry name" value="RNase_T"/>
    <property type="match status" value="1"/>
</dbReference>
<keyword evidence="1" id="KW-0540">Nuclease</keyword>
<dbReference type="InterPro" id="IPR012337">
    <property type="entry name" value="RNaseH-like_sf"/>
</dbReference>
<dbReference type="SMART" id="SM00479">
    <property type="entry name" value="EXOIII"/>
    <property type="match status" value="1"/>
</dbReference>
<dbReference type="GO" id="GO:0006259">
    <property type="term" value="P:DNA metabolic process"/>
    <property type="evidence" value="ECO:0007669"/>
    <property type="project" value="UniProtKB-ARBA"/>
</dbReference>
<organism evidence="5 6">
    <name type="scientific">Succinivibrio dextrinosolvens DSM 3072</name>
    <dbReference type="NCBI Taxonomy" id="1123324"/>
    <lineage>
        <taxon>Bacteria</taxon>
        <taxon>Pseudomonadati</taxon>
        <taxon>Pseudomonadota</taxon>
        <taxon>Gammaproteobacteria</taxon>
        <taxon>Aeromonadales</taxon>
        <taxon>Succinivibrionaceae</taxon>
        <taxon>Succinivibrio</taxon>
    </lineage>
</organism>
<dbReference type="STRING" id="83771.SAMN02910357_00464"/>
<dbReference type="Gene3D" id="3.30.420.10">
    <property type="entry name" value="Ribonuclease H-like superfamily/Ribonuclease H"/>
    <property type="match status" value="1"/>
</dbReference>
<dbReference type="InterPro" id="IPR036397">
    <property type="entry name" value="RNaseH_sf"/>
</dbReference>
<dbReference type="PANTHER" id="PTHR30231">
    <property type="entry name" value="DNA POLYMERASE III SUBUNIT EPSILON"/>
    <property type="match status" value="1"/>
</dbReference>
<dbReference type="AlphaFoldDB" id="A0A1T4VUD0"/>
<evidence type="ECO:0000256" key="1">
    <source>
        <dbReference type="ARBA" id="ARBA00022722"/>
    </source>
</evidence>
<dbReference type="GO" id="GO:0008408">
    <property type="term" value="F:3'-5' exonuclease activity"/>
    <property type="evidence" value="ECO:0007669"/>
    <property type="project" value="TreeGrafter"/>
</dbReference>
<reference evidence="6" key="1">
    <citation type="submission" date="2017-02" db="EMBL/GenBank/DDBJ databases">
        <authorList>
            <person name="Varghese N."/>
            <person name="Submissions S."/>
        </authorList>
    </citation>
    <scope>NUCLEOTIDE SEQUENCE [LARGE SCALE GENOMIC DNA]</scope>
    <source>
        <strain evidence="6">DSM 3072</strain>
    </source>
</reference>
<gene>
    <name evidence="5" type="ORF">SAMN02745213_02045</name>
</gene>
<feature type="domain" description="Exonuclease" evidence="4">
    <location>
        <begin position="8"/>
        <end position="178"/>
    </location>
</feature>
<evidence type="ECO:0000256" key="2">
    <source>
        <dbReference type="ARBA" id="ARBA00022801"/>
    </source>
</evidence>
<dbReference type="InterPro" id="IPR013520">
    <property type="entry name" value="Ribonucl_H"/>
</dbReference>
<dbReference type="EMBL" id="FUXX01000048">
    <property type="protein sequence ID" value="SKA68573.1"/>
    <property type="molecule type" value="Genomic_DNA"/>
</dbReference>
<evidence type="ECO:0000313" key="5">
    <source>
        <dbReference type="EMBL" id="SKA68573.1"/>
    </source>
</evidence>
<dbReference type="CDD" id="cd06127">
    <property type="entry name" value="DEDDh"/>
    <property type="match status" value="1"/>
</dbReference>
<dbReference type="SUPFAM" id="SSF53098">
    <property type="entry name" value="Ribonuclease H-like"/>
    <property type="match status" value="1"/>
</dbReference>
<evidence type="ECO:0000259" key="4">
    <source>
        <dbReference type="SMART" id="SM00479"/>
    </source>
</evidence>
<protein>
    <submittedName>
        <fullName evidence="5">DNA polymerase III, epsilon subunit</fullName>
    </submittedName>
</protein>
<dbReference type="PANTHER" id="PTHR30231:SF4">
    <property type="entry name" value="PROTEIN NEN2"/>
    <property type="match status" value="1"/>
</dbReference>
<keyword evidence="3" id="KW-0269">Exonuclease</keyword>
<evidence type="ECO:0000313" key="6">
    <source>
        <dbReference type="Proteomes" id="UP000242432"/>
    </source>
</evidence>
<evidence type="ECO:0000256" key="3">
    <source>
        <dbReference type="ARBA" id="ARBA00022839"/>
    </source>
</evidence>
<keyword evidence="6" id="KW-1185">Reference proteome</keyword>
<dbReference type="Proteomes" id="UP000242432">
    <property type="component" value="Unassembled WGS sequence"/>
</dbReference>
<name>A0A1T4VUD0_9GAMM</name>
<dbReference type="GO" id="GO:0003676">
    <property type="term" value="F:nucleic acid binding"/>
    <property type="evidence" value="ECO:0007669"/>
    <property type="project" value="InterPro"/>
</dbReference>